<name>A0A1B0CW29_LUTLO</name>
<evidence type="ECO:0000313" key="1">
    <source>
        <dbReference type="EnsemblMetazoa" id="LLOJ009213-PA"/>
    </source>
</evidence>
<reference evidence="1" key="1">
    <citation type="submission" date="2020-05" db="UniProtKB">
        <authorList>
            <consortium name="EnsemblMetazoa"/>
        </authorList>
    </citation>
    <scope>IDENTIFICATION</scope>
    <source>
        <strain evidence="1">Jacobina</strain>
    </source>
</reference>
<evidence type="ECO:0000313" key="2">
    <source>
        <dbReference type="Proteomes" id="UP000092461"/>
    </source>
</evidence>
<proteinExistence type="predicted"/>
<accession>A0A1B0CW29</accession>
<dbReference type="AlphaFoldDB" id="A0A1B0CW29"/>
<protein>
    <submittedName>
        <fullName evidence="1">Uncharacterized protein</fullName>
    </submittedName>
</protein>
<organism evidence="1 2">
    <name type="scientific">Lutzomyia longipalpis</name>
    <name type="common">Sand fly</name>
    <dbReference type="NCBI Taxonomy" id="7200"/>
    <lineage>
        <taxon>Eukaryota</taxon>
        <taxon>Metazoa</taxon>
        <taxon>Ecdysozoa</taxon>
        <taxon>Arthropoda</taxon>
        <taxon>Hexapoda</taxon>
        <taxon>Insecta</taxon>
        <taxon>Pterygota</taxon>
        <taxon>Neoptera</taxon>
        <taxon>Endopterygota</taxon>
        <taxon>Diptera</taxon>
        <taxon>Nematocera</taxon>
        <taxon>Psychodoidea</taxon>
        <taxon>Psychodidae</taxon>
        <taxon>Lutzomyia</taxon>
        <taxon>Lutzomyia</taxon>
    </lineage>
</organism>
<dbReference type="VEuPathDB" id="VectorBase:LLOJ009213"/>
<sequence>MILFLFYGNCAQESEKKRQSIEFSSNMYNAIFCSCDVKKKAFTFSKEFDHSRWAGEKTARYKELFLISTKVTPRPHQPGHKLTTSFLERNGPGSEARIRQYGIMTESLSRTISAQQKMELLQMSRSVALVWSPVENSTALVFRVSPVAIVCNPDEVPQPYEWIQDLANPSALNHLV</sequence>
<dbReference type="Proteomes" id="UP000092461">
    <property type="component" value="Unassembled WGS sequence"/>
</dbReference>
<keyword evidence="2" id="KW-1185">Reference proteome</keyword>
<dbReference type="EnsemblMetazoa" id="LLOJ009213-RA">
    <property type="protein sequence ID" value="LLOJ009213-PA"/>
    <property type="gene ID" value="LLOJ009213"/>
</dbReference>
<dbReference type="EMBL" id="AJWK01031642">
    <property type="status" value="NOT_ANNOTATED_CDS"/>
    <property type="molecule type" value="Genomic_DNA"/>
</dbReference>